<keyword evidence="2" id="KW-0732">Signal</keyword>
<dbReference type="GO" id="GO:0005615">
    <property type="term" value="C:extracellular space"/>
    <property type="evidence" value="ECO:0007669"/>
    <property type="project" value="TreeGrafter"/>
</dbReference>
<evidence type="ECO:0000256" key="1">
    <source>
        <dbReference type="ARBA" id="ARBA00044953"/>
    </source>
</evidence>
<protein>
    <recommendedName>
        <fullName evidence="3">Menorin-like domain-containing protein</fullName>
    </recommendedName>
</protein>
<name>A0A1B6DAG5_9HEMI</name>
<evidence type="ECO:0000313" key="4">
    <source>
        <dbReference type="EMBL" id="JAS22610.1"/>
    </source>
</evidence>
<dbReference type="Pfam" id="PF10223">
    <property type="entry name" value="Menorin_N"/>
    <property type="match status" value="1"/>
</dbReference>
<dbReference type="AlphaFoldDB" id="A0A1B6DAG5"/>
<sequence>MGKHLVEFLISFLFGFTLCEDMMPVSVDDYFQLGGNLSKVTWAHAVNSKSLLEEALNGSIMMLEADVILGQLEGTGEGGSPIPVMGHPPTTSSDLSLEQFISKVISSGKGKGIKLDFKSKEVFQQSENIIEGILNTPEADFPFWLNADILPGPVNSETSPVDADYFLSTSVTKFPTATLSIGWTTNFGGSITVGNYTTQHIDNMTDALNRNHVTKPVTFPVRAGIAAQSYDTLTKLIQSSISGTTLTIWSPETDPVDFVALKKLIVDLGHDKVYIDIPSSMMSKLQSDSSVSNIQPNISLLSSLLVLFTFLVLVNTQ</sequence>
<gene>
    <name evidence="4" type="ORF">g.23736</name>
</gene>
<comment type="similarity">
    <text evidence="1">Belongs to the menorin family.</text>
</comment>
<dbReference type="PANTHER" id="PTHR21184:SF6">
    <property type="entry name" value="CONSERVED PLASMA MEMBRANE PROTEIN"/>
    <property type="match status" value="1"/>
</dbReference>
<dbReference type="PANTHER" id="PTHR21184">
    <property type="entry name" value="MENORIN (DENDRITIC BRANCHING PROTEIN)"/>
    <property type="match status" value="1"/>
</dbReference>
<feature type="domain" description="Menorin-like" evidence="3">
    <location>
        <begin position="36"/>
        <end position="281"/>
    </location>
</feature>
<dbReference type="InterPro" id="IPR019356">
    <property type="entry name" value="Menorin_dom"/>
</dbReference>
<feature type="signal peptide" evidence="2">
    <location>
        <begin position="1"/>
        <end position="19"/>
    </location>
</feature>
<feature type="chain" id="PRO_5008581088" description="Menorin-like domain-containing protein" evidence="2">
    <location>
        <begin position="20"/>
        <end position="317"/>
    </location>
</feature>
<accession>A0A1B6DAG5</accession>
<reference evidence="4" key="1">
    <citation type="submission" date="2015-12" db="EMBL/GenBank/DDBJ databases">
        <title>De novo transcriptome assembly of four potential Pierce s Disease insect vectors from Arizona vineyards.</title>
        <authorList>
            <person name="Tassone E.E."/>
        </authorList>
    </citation>
    <scope>NUCLEOTIDE SEQUENCE</scope>
</reference>
<dbReference type="EMBL" id="GEDC01014688">
    <property type="protein sequence ID" value="JAS22610.1"/>
    <property type="molecule type" value="Transcribed_RNA"/>
</dbReference>
<evidence type="ECO:0000259" key="3">
    <source>
        <dbReference type="Pfam" id="PF10223"/>
    </source>
</evidence>
<evidence type="ECO:0000256" key="2">
    <source>
        <dbReference type="SAM" id="SignalP"/>
    </source>
</evidence>
<organism evidence="4">
    <name type="scientific">Clastoptera arizonana</name>
    <name type="common">Arizona spittle bug</name>
    <dbReference type="NCBI Taxonomy" id="38151"/>
    <lineage>
        <taxon>Eukaryota</taxon>
        <taxon>Metazoa</taxon>
        <taxon>Ecdysozoa</taxon>
        <taxon>Arthropoda</taxon>
        <taxon>Hexapoda</taxon>
        <taxon>Insecta</taxon>
        <taxon>Pterygota</taxon>
        <taxon>Neoptera</taxon>
        <taxon>Paraneoptera</taxon>
        <taxon>Hemiptera</taxon>
        <taxon>Auchenorrhyncha</taxon>
        <taxon>Cercopoidea</taxon>
        <taxon>Clastopteridae</taxon>
        <taxon>Clastoptera</taxon>
    </lineage>
</organism>
<proteinExistence type="inferred from homology"/>